<evidence type="ECO:0000256" key="4">
    <source>
        <dbReference type="ARBA" id="ARBA00007317"/>
    </source>
</evidence>
<dbReference type="InterPro" id="IPR036625">
    <property type="entry name" value="E3-bd_dom_sf"/>
</dbReference>
<dbReference type="Pfam" id="PF00198">
    <property type="entry name" value="2-oxoacid_dh"/>
    <property type="match status" value="1"/>
</dbReference>
<accession>A0A1R4ETW9</accession>
<dbReference type="PROSITE" id="PS51826">
    <property type="entry name" value="PSBD"/>
    <property type="match status" value="1"/>
</dbReference>
<dbReference type="GO" id="GO:0004149">
    <property type="term" value="F:dihydrolipoyllysine-residue succinyltransferase activity"/>
    <property type="evidence" value="ECO:0007669"/>
    <property type="project" value="UniProtKB-EC"/>
</dbReference>
<dbReference type="InterPro" id="IPR000089">
    <property type="entry name" value="Biotin_lipoyl"/>
</dbReference>
<dbReference type="PROSITE" id="PS00189">
    <property type="entry name" value="LIPOYL"/>
    <property type="match status" value="2"/>
</dbReference>
<evidence type="ECO:0000259" key="13">
    <source>
        <dbReference type="PROSITE" id="PS51826"/>
    </source>
</evidence>
<keyword evidence="6 10" id="KW-0808">Transferase</keyword>
<dbReference type="RefSeq" id="WP_087138844.1">
    <property type="nucleotide sequence ID" value="NZ_FUIE01000009.1"/>
</dbReference>
<comment type="function">
    <text evidence="2">E2 component of the 2-oxoglutarate dehydrogenase (OGDH) complex which catalyzes the second step in the conversion of 2-oxoglutarate to succinyl-CoA and CO(2).</text>
</comment>
<dbReference type="GO" id="GO:0005737">
    <property type="term" value="C:cytoplasm"/>
    <property type="evidence" value="ECO:0007669"/>
    <property type="project" value="TreeGrafter"/>
</dbReference>
<evidence type="ECO:0000256" key="5">
    <source>
        <dbReference type="ARBA" id="ARBA00011666"/>
    </source>
</evidence>
<name>A0A1R4ETW9_BREDI</name>
<dbReference type="Pfam" id="PF00364">
    <property type="entry name" value="Biotin_lipoyl"/>
    <property type="match status" value="2"/>
</dbReference>
<dbReference type="EMBL" id="FUIE01000009">
    <property type="protein sequence ID" value="SJM47110.1"/>
    <property type="molecule type" value="Genomic_DNA"/>
</dbReference>
<sequence>MGRFVFKLPDVGEGTAEAELVGWHVKVGDTVAEDQIVADVMTDKATVELTSPVAGVVTALHGEPGQMMAVRGPLAEFEIEGEGNAAADEPAPAPVPAAPEPAAAPVDAPKVEAAPAPAAAAGANHVFKLPDVGEGTAEAELVGWHIKVGDAVQEDQILAEVMTDKATVELTSPVSGVVVALHGEAGQQIAVGGPLVSFKVEGKGNVVEAPAAAPVPVAKAAPAPAGAPAAAPAPKSVAKVDAKPVPALTGRQPGERPLASPAVRNRARDLGIDLVFVPGSGPAGRIEHADLDAFVARGGTIAPAAASGGSLYAKAEGANEVRIIGLRRKIAEKMAESVRRIPHITYVEDIDMTAVEELRAHLNAQNKGTGRAKLNVLPFIARAIVVALKDQPNINATYDDEAGVLTQHNAVHLGIAAQTPNGLMVPVVRHAEARDAYDTAEEIARVSGAAKDGSAKREELSGSTITITSLGMLGGVVHTPIINHPEVAIVGPNKIEERVVVRNGQMVVRKMMNLSSSFDHRIVDGHDAAVFVQRIKNLLENPATLWMS</sequence>
<dbReference type="InterPro" id="IPR050743">
    <property type="entry name" value="2-oxoacid_DH_E2_comp"/>
</dbReference>
<keyword evidence="8 10" id="KW-0012">Acyltransferase</keyword>
<organism evidence="14 15">
    <name type="scientific">Brevundimonas diminuta 3F5N</name>
    <dbReference type="NCBI Taxonomy" id="1255603"/>
    <lineage>
        <taxon>Bacteria</taxon>
        <taxon>Pseudomonadati</taxon>
        <taxon>Pseudomonadota</taxon>
        <taxon>Alphaproteobacteria</taxon>
        <taxon>Caulobacterales</taxon>
        <taxon>Caulobacteraceae</taxon>
        <taxon>Brevundimonas</taxon>
    </lineage>
</organism>
<dbReference type="InterPro" id="IPR001078">
    <property type="entry name" value="2-oxoacid_DH_actylTfrase"/>
</dbReference>
<dbReference type="OrthoDB" id="9805770at2"/>
<evidence type="ECO:0000259" key="12">
    <source>
        <dbReference type="PROSITE" id="PS50968"/>
    </source>
</evidence>
<protein>
    <recommendedName>
        <fullName evidence="10">Dihydrolipoamide acetyltransferase component of pyruvate dehydrogenase complex</fullName>
        <ecNumber evidence="10">2.3.1.-</ecNumber>
    </recommendedName>
</protein>
<dbReference type="EC" id="2.3.1.-" evidence="10"/>
<dbReference type="InterPro" id="IPR011053">
    <property type="entry name" value="Single_hybrid_motif"/>
</dbReference>
<comment type="subunit">
    <text evidence="5">Forms a 24-polypeptide structural core with octahedral symmetry. Part of the 2-oxoglutarate dehydrogenase (OGDH) complex composed of E1 (2-oxoglutarate dehydrogenase), E2 (dihydrolipoamide succinyltransferase) and E3 (dihydrolipoamide dehydrogenase); the complex contains multiple copies of the three enzymatic components (E1, E2 and E3).</text>
</comment>
<evidence type="ECO:0000313" key="15">
    <source>
        <dbReference type="Proteomes" id="UP000195766"/>
    </source>
</evidence>
<dbReference type="Pfam" id="PF02817">
    <property type="entry name" value="E3_binding"/>
    <property type="match status" value="1"/>
</dbReference>
<dbReference type="AlphaFoldDB" id="A0A1R4ETW9"/>
<gene>
    <name evidence="14" type="ORF">FM111_00790</name>
</gene>
<dbReference type="InterPro" id="IPR004167">
    <property type="entry name" value="PSBD"/>
</dbReference>
<feature type="domain" description="Lipoyl-binding" evidence="12">
    <location>
        <begin position="124"/>
        <end position="199"/>
    </location>
</feature>
<evidence type="ECO:0000256" key="7">
    <source>
        <dbReference type="ARBA" id="ARBA00022823"/>
    </source>
</evidence>
<dbReference type="InterPro" id="IPR023213">
    <property type="entry name" value="CAT-like_dom_sf"/>
</dbReference>
<evidence type="ECO:0000256" key="9">
    <source>
        <dbReference type="ARBA" id="ARBA00052761"/>
    </source>
</evidence>
<dbReference type="GO" id="GO:0031405">
    <property type="term" value="F:lipoic acid binding"/>
    <property type="evidence" value="ECO:0007669"/>
    <property type="project" value="TreeGrafter"/>
</dbReference>
<evidence type="ECO:0000256" key="11">
    <source>
        <dbReference type="SAM" id="MobiDB-lite"/>
    </source>
</evidence>
<evidence type="ECO:0000313" key="14">
    <source>
        <dbReference type="EMBL" id="SJM47110.1"/>
    </source>
</evidence>
<dbReference type="SUPFAM" id="SSF51230">
    <property type="entry name" value="Single hybrid motif"/>
    <property type="match status" value="2"/>
</dbReference>
<evidence type="ECO:0000256" key="2">
    <source>
        <dbReference type="ARBA" id="ARBA00004052"/>
    </source>
</evidence>
<comment type="cofactor">
    <cofactor evidence="1 10">
        <name>(R)-lipoate</name>
        <dbReference type="ChEBI" id="CHEBI:83088"/>
    </cofactor>
</comment>
<evidence type="ECO:0000256" key="1">
    <source>
        <dbReference type="ARBA" id="ARBA00001938"/>
    </source>
</evidence>
<evidence type="ECO:0000256" key="6">
    <source>
        <dbReference type="ARBA" id="ARBA00022679"/>
    </source>
</evidence>
<proteinExistence type="inferred from homology"/>
<dbReference type="SUPFAM" id="SSF52777">
    <property type="entry name" value="CoA-dependent acyltransferases"/>
    <property type="match status" value="1"/>
</dbReference>
<comment type="pathway">
    <text evidence="3">Amino-acid degradation; L-lysine degradation via saccharopine pathway; glutaryl-CoA from L-lysine: step 6/6.</text>
</comment>
<feature type="domain" description="Lipoyl-binding" evidence="12">
    <location>
        <begin position="3"/>
        <end position="78"/>
    </location>
</feature>
<dbReference type="Proteomes" id="UP000195766">
    <property type="component" value="Unassembled WGS sequence"/>
</dbReference>
<feature type="region of interest" description="Disordered" evidence="11">
    <location>
        <begin position="84"/>
        <end position="104"/>
    </location>
</feature>
<dbReference type="FunFam" id="3.30.559.10:FF:000007">
    <property type="entry name" value="Dihydrolipoamide acetyltransferase component of pyruvate dehydrogenase complex"/>
    <property type="match status" value="1"/>
</dbReference>
<evidence type="ECO:0000256" key="8">
    <source>
        <dbReference type="ARBA" id="ARBA00023315"/>
    </source>
</evidence>
<dbReference type="CDD" id="cd06849">
    <property type="entry name" value="lipoyl_domain"/>
    <property type="match status" value="2"/>
</dbReference>
<dbReference type="InterPro" id="IPR003016">
    <property type="entry name" value="2-oxoA_DH_lipoyl-BS"/>
</dbReference>
<dbReference type="SUPFAM" id="SSF47005">
    <property type="entry name" value="Peripheral subunit-binding domain of 2-oxo acid dehydrogenase complex"/>
    <property type="match status" value="1"/>
</dbReference>
<dbReference type="PROSITE" id="PS50968">
    <property type="entry name" value="BIOTINYL_LIPOYL"/>
    <property type="match status" value="2"/>
</dbReference>
<comment type="catalytic activity">
    <reaction evidence="9">
        <text>N(6)-[(R)-dihydrolipoyl]-L-lysyl-[protein] + succinyl-CoA = N(6)-[(R)-S(8)-succinyldihydrolipoyl]-L-lysyl-[protein] + CoA</text>
        <dbReference type="Rhea" id="RHEA:15213"/>
        <dbReference type="Rhea" id="RHEA-COMP:10475"/>
        <dbReference type="Rhea" id="RHEA-COMP:20092"/>
        <dbReference type="ChEBI" id="CHEBI:57287"/>
        <dbReference type="ChEBI" id="CHEBI:57292"/>
        <dbReference type="ChEBI" id="CHEBI:83100"/>
        <dbReference type="ChEBI" id="CHEBI:83120"/>
        <dbReference type="EC" id="2.3.1.61"/>
    </reaction>
</comment>
<evidence type="ECO:0000256" key="3">
    <source>
        <dbReference type="ARBA" id="ARBA00005145"/>
    </source>
</evidence>
<dbReference type="Gene3D" id="2.40.50.100">
    <property type="match status" value="2"/>
</dbReference>
<reference evidence="14 15" key="1">
    <citation type="submission" date="2017-02" db="EMBL/GenBank/DDBJ databases">
        <authorList>
            <person name="Peterson S.W."/>
        </authorList>
    </citation>
    <scope>NUCLEOTIDE SEQUENCE [LARGE SCALE GENOMIC DNA]</scope>
    <source>
        <strain evidence="14 15">3F5N</strain>
    </source>
</reference>
<comment type="similarity">
    <text evidence="4 10">Belongs to the 2-oxoacid dehydrogenase family.</text>
</comment>
<dbReference type="GO" id="GO:0016407">
    <property type="term" value="F:acetyltransferase activity"/>
    <property type="evidence" value="ECO:0007669"/>
    <property type="project" value="TreeGrafter"/>
</dbReference>
<feature type="domain" description="Peripheral subunit-binding (PSBD)" evidence="13">
    <location>
        <begin position="258"/>
        <end position="295"/>
    </location>
</feature>
<dbReference type="Gene3D" id="4.10.320.10">
    <property type="entry name" value="E3-binding domain"/>
    <property type="match status" value="1"/>
</dbReference>
<dbReference type="PANTHER" id="PTHR43178">
    <property type="entry name" value="DIHYDROLIPOAMIDE ACETYLTRANSFERASE COMPONENT OF PYRUVATE DEHYDROGENASE COMPLEX"/>
    <property type="match status" value="1"/>
</dbReference>
<dbReference type="Gene3D" id="3.30.559.10">
    <property type="entry name" value="Chloramphenicol acetyltransferase-like domain"/>
    <property type="match status" value="1"/>
</dbReference>
<keyword evidence="7 10" id="KW-0450">Lipoyl</keyword>
<evidence type="ECO:0000256" key="10">
    <source>
        <dbReference type="RuleBase" id="RU003423"/>
    </source>
</evidence>
<dbReference type="PANTHER" id="PTHR43178:SF5">
    <property type="entry name" value="LIPOAMIDE ACYLTRANSFERASE COMPONENT OF BRANCHED-CHAIN ALPHA-KETO ACID DEHYDROGENASE COMPLEX, MITOCHONDRIAL"/>
    <property type="match status" value="1"/>
</dbReference>